<dbReference type="InterPro" id="IPR003423">
    <property type="entry name" value="OMP_efflux"/>
</dbReference>
<evidence type="ECO:0000256" key="6">
    <source>
        <dbReference type="ARBA" id="ARBA00023237"/>
    </source>
</evidence>
<evidence type="ECO:0000256" key="5">
    <source>
        <dbReference type="ARBA" id="ARBA00023136"/>
    </source>
</evidence>
<dbReference type="GO" id="GO:0009279">
    <property type="term" value="C:cell outer membrane"/>
    <property type="evidence" value="ECO:0007669"/>
    <property type="project" value="UniProtKB-SubCell"/>
</dbReference>
<protein>
    <recommendedName>
        <fullName evidence="8">Heavy metal RND efflux outer membrane protein, CzcC family</fullName>
    </recommendedName>
</protein>
<sequence>MDQPIFQSGGIIYGIKFANASKLYADYSVDVAKRKMIKDTVSILMQIKQVDLKEEARKLQITNSQINLEQKTEQYLSGQLDSGFLDDAVIQLNEVKQSLFEIQTSKEKLINQFSILSDLSYENAKIPNLTLISMNDFLGHNIVLKQNAAEVEKNAYYKNVTITKYLPQVSLTAGYNWNDSEQFFGGETVINNTTDYYDYGVRVNMPIDINSFRDIESIKIDYLKAQVVQKDKERELKALFSQVLHNIDNFNKKIELSNESMGIYKKLLEDTQELFLAGYKTQYDVNTLKNSFEMQKIDSKVFEIDKQLELLTLYEMYVNN</sequence>
<dbReference type="EMBL" id="FPHF01000087">
    <property type="protein sequence ID" value="SFV65448.1"/>
    <property type="molecule type" value="Genomic_DNA"/>
</dbReference>
<keyword evidence="2" id="KW-0813">Transport</keyword>
<evidence type="ECO:0000256" key="4">
    <source>
        <dbReference type="ARBA" id="ARBA00022692"/>
    </source>
</evidence>
<keyword evidence="6" id="KW-0998">Cell outer membrane</keyword>
<dbReference type="SUPFAM" id="SSF56954">
    <property type="entry name" value="Outer membrane efflux proteins (OEP)"/>
    <property type="match status" value="1"/>
</dbReference>
<dbReference type="InterPro" id="IPR051906">
    <property type="entry name" value="TolC-like"/>
</dbReference>
<evidence type="ECO:0008006" key="8">
    <source>
        <dbReference type="Google" id="ProtNLM"/>
    </source>
</evidence>
<dbReference type="Pfam" id="PF02321">
    <property type="entry name" value="OEP"/>
    <property type="match status" value="1"/>
</dbReference>
<evidence type="ECO:0000256" key="2">
    <source>
        <dbReference type="ARBA" id="ARBA00022448"/>
    </source>
</evidence>
<gene>
    <name evidence="7" type="ORF">MNB_SM-4-1189</name>
</gene>
<accession>A0A1W1CHV8</accession>
<evidence type="ECO:0000256" key="3">
    <source>
        <dbReference type="ARBA" id="ARBA00022452"/>
    </source>
</evidence>
<organism evidence="7">
    <name type="scientific">hydrothermal vent metagenome</name>
    <dbReference type="NCBI Taxonomy" id="652676"/>
    <lineage>
        <taxon>unclassified sequences</taxon>
        <taxon>metagenomes</taxon>
        <taxon>ecological metagenomes</taxon>
    </lineage>
</organism>
<keyword evidence="3" id="KW-1134">Transmembrane beta strand</keyword>
<dbReference type="GO" id="GO:0015562">
    <property type="term" value="F:efflux transmembrane transporter activity"/>
    <property type="evidence" value="ECO:0007669"/>
    <property type="project" value="InterPro"/>
</dbReference>
<proteinExistence type="predicted"/>
<evidence type="ECO:0000313" key="7">
    <source>
        <dbReference type="EMBL" id="SFV65448.1"/>
    </source>
</evidence>
<keyword evidence="5" id="KW-0472">Membrane</keyword>
<name>A0A1W1CHV8_9ZZZZ</name>
<dbReference type="PANTHER" id="PTHR30026">
    <property type="entry name" value="OUTER MEMBRANE PROTEIN TOLC"/>
    <property type="match status" value="1"/>
</dbReference>
<dbReference type="Gene3D" id="1.20.1600.10">
    <property type="entry name" value="Outer membrane efflux proteins (OEP)"/>
    <property type="match status" value="1"/>
</dbReference>
<dbReference type="PANTHER" id="PTHR30026:SF20">
    <property type="entry name" value="OUTER MEMBRANE PROTEIN TOLC"/>
    <property type="match status" value="1"/>
</dbReference>
<dbReference type="AlphaFoldDB" id="A0A1W1CHV8"/>
<comment type="subcellular location">
    <subcellularLocation>
        <location evidence="1">Cell outer membrane</location>
    </subcellularLocation>
</comment>
<dbReference type="GO" id="GO:0015288">
    <property type="term" value="F:porin activity"/>
    <property type="evidence" value="ECO:0007669"/>
    <property type="project" value="TreeGrafter"/>
</dbReference>
<reference evidence="7" key="1">
    <citation type="submission" date="2016-10" db="EMBL/GenBank/DDBJ databases">
        <authorList>
            <person name="de Groot N.N."/>
        </authorList>
    </citation>
    <scope>NUCLEOTIDE SEQUENCE</scope>
</reference>
<evidence type="ECO:0000256" key="1">
    <source>
        <dbReference type="ARBA" id="ARBA00004442"/>
    </source>
</evidence>
<dbReference type="GO" id="GO:1990281">
    <property type="term" value="C:efflux pump complex"/>
    <property type="evidence" value="ECO:0007669"/>
    <property type="project" value="TreeGrafter"/>
</dbReference>
<keyword evidence="4" id="KW-0812">Transmembrane</keyword>